<evidence type="ECO:0000256" key="6">
    <source>
        <dbReference type="ARBA" id="ARBA00022723"/>
    </source>
</evidence>
<dbReference type="Gene3D" id="3.40.50.300">
    <property type="entry name" value="P-loop containing nucleotide triphosphate hydrolases"/>
    <property type="match status" value="1"/>
</dbReference>
<dbReference type="SUPFAM" id="SSF52540">
    <property type="entry name" value="P-loop containing nucleoside triphosphate hydrolases"/>
    <property type="match status" value="1"/>
</dbReference>
<evidence type="ECO:0000256" key="8">
    <source>
        <dbReference type="ARBA" id="ARBA00022840"/>
    </source>
</evidence>
<comment type="subcellular location">
    <subcellularLocation>
        <location evidence="1">Cytoplasm</location>
    </subcellularLocation>
</comment>
<dbReference type="AlphaFoldDB" id="A0A6G7ZP07"/>
<evidence type="ECO:0000256" key="2">
    <source>
        <dbReference type="ARBA" id="ARBA00007599"/>
    </source>
</evidence>
<evidence type="ECO:0000313" key="11">
    <source>
        <dbReference type="EMBL" id="QIL02636.1"/>
    </source>
</evidence>
<keyword evidence="5" id="KW-0819">tRNA processing</keyword>
<dbReference type="PANTHER" id="PTHR33540">
    <property type="entry name" value="TRNA THREONYLCARBAMOYLADENOSINE BIOSYNTHESIS PROTEIN TSAE"/>
    <property type="match status" value="1"/>
</dbReference>
<reference evidence="11 12" key="1">
    <citation type="submission" date="2020-03" db="EMBL/GenBank/DDBJ databases">
        <title>Sphingomonas sp. nov., isolated from fish.</title>
        <authorList>
            <person name="Hyun D.-W."/>
            <person name="Bae J.-W."/>
        </authorList>
    </citation>
    <scope>NUCLEOTIDE SEQUENCE [LARGE SCALE GENOMIC DNA]</scope>
    <source>
        <strain evidence="11 12">HDW15C</strain>
    </source>
</reference>
<organism evidence="11 12">
    <name type="scientific">Sphingomonas sinipercae</name>
    <dbReference type="NCBI Taxonomy" id="2714944"/>
    <lineage>
        <taxon>Bacteria</taxon>
        <taxon>Pseudomonadati</taxon>
        <taxon>Pseudomonadota</taxon>
        <taxon>Alphaproteobacteria</taxon>
        <taxon>Sphingomonadales</taxon>
        <taxon>Sphingomonadaceae</taxon>
        <taxon>Sphingomonas</taxon>
    </lineage>
</organism>
<dbReference type="EMBL" id="CP049871">
    <property type="protein sequence ID" value="QIL02636.1"/>
    <property type="molecule type" value="Genomic_DNA"/>
</dbReference>
<dbReference type="PANTHER" id="PTHR33540:SF2">
    <property type="entry name" value="TRNA THREONYLCARBAMOYLADENOSINE BIOSYNTHESIS PROTEIN TSAE"/>
    <property type="match status" value="1"/>
</dbReference>
<dbReference type="GO" id="GO:0016740">
    <property type="term" value="F:transferase activity"/>
    <property type="evidence" value="ECO:0007669"/>
    <property type="project" value="UniProtKB-KW"/>
</dbReference>
<dbReference type="Pfam" id="PF02367">
    <property type="entry name" value="TsaE"/>
    <property type="match status" value="1"/>
</dbReference>
<evidence type="ECO:0000256" key="5">
    <source>
        <dbReference type="ARBA" id="ARBA00022694"/>
    </source>
</evidence>
<evidence type="ECO:0000256" key="9">
    <source>
        <dbReference type="ARBA" id="ARBA00022842"/>
    </source>
</evidence>
<dbReference type="InterPro" id="IPR003442">
    <property type="entry name" value="T6A_TsaE"/>
</dbReference>
<keyword evidence="4" id="KW-0963">Cytoplasm</keyword>
<dbReference type="InterPro" id="IPR027417">
    <property type="entry name" value="P-loop_NTPase"/>
</dbReference>
<evidence type="ECO:0000313" key="12">
    <source>
        <dbReference type="Proteomes" id="UP000502502"/>
    </source>
</evidence>
<dbReference type="NCBIfam" id="TIGR00150">
    <property type="entry name" value="T6A_YjeE"/>
    <property type="match status" value="1"/>
</dbReference>
<proteinExistence type="inferred from homology"/>
<keyword evidence="8" id="KW-0067">ATP-binding</keyword>
<dbReference type="RefSeq" id="WP_166094590.1">
    <property type="nucleotide sequence ID" value="NZ_CP049871.1"/>
</dbReference>
<dbReference type="Proteomes" id="UP000502502">
    <property type="component" value="Chromosome"/>
</dbReference>
<accession>A0A6G7ZP07</accession>
<evidence type="ECO:0000256" key="1">
    <source>
        <dbReference type="ARBA" id="ARBA00004496"/>
    </source>
</evidence>
<keyword evidence="11" id="KW-0808">Transferase</keyword>
<keyword evidence="12" id="KW-1185">Reference proteome</keyword>
<evidence type="ECO:0000256" key="3">
    <source>
        <dbReference type="ARBA" id="ARBA00019010"/>
    </source>
</evidence>
<keyword evidence="6" id="KW-0479">Metal-binding</keyword>
<comment type="similarity">
    <text evidence="2">Belongs to the TsaE family.</text>
</comment>
<evidence type="ECO:0000256" key="7">
    <source>
        <dbReference type="ARBA" id="ARBA00022741"/>
    </source>
</evidence>
<name>A0A6G7ZP07_9SPHN</name>
<evidence type="ECO:0000256" key="10">
    <source>
        <dbReference type="ARBA" id="ARBA00032441"/>
    </source>
</evidence>
<keyword evidence="7" id="KW-0547">Nucleotide-binding</keyword>
<dbReference type="GO" id="GO:0002949">
    <property type="term" value="P:tRNA threonylcarbamoyladenosine modification"/>
    <property type="evidence" value="ECO:0007669"/>
    <property type="project" value="InterPro"/>
</dbReference>
<gene>
    <name evidence="11" type="primary">tsaE</name>
    <name evidence="11" type="ORF">G7078_07450</name>
</gene>
<keyword evidence="9" id="KW-0460">Magnesium</keyword>
<evidence type="ECO:0000256" key="4">
    <source>
        <dbReference type="ARBA" id="ARBA00022490"/>
    </source>
</evidence>
<dbReference type="GO" id="GO:0046872">
    <property type="term" value="F:metal ion binding"/>
    <property type="evidence" value="ECO:0007669"/>
    <property type="project" value="UniProtKB-KW"/>
</dbReference>
<dbReference type="KEGG" id="ssin:G7078_07450"/>
<protein>
    <recommendedName>
        <fullName evidence="3">tRNA threonylcarbamoyladenosine biosynthesis protein TsaE</fullName>
    </recommendedName>
    <alternativeName>
        <fullName evidence="10">t(6)A37 threonylcarbamoyladenosine biosynthesis protein TsaE</fullName>
    </alternativeName>
</protein>
<dbReference type="GO" id="GO:0005737">
    <property type="term" value="C:cytoplasm"/>
    <property type="evidence" value="ECO:0007669"/>
    <property type="project" value="UniProtKB-SubCell"/>
</dbReference>
<dbReference type="GO" id="GO:0005524">
    <property type="term" value="F:ATP binding"/>
    <property type="evidence" value="ECO:0007669"/>
    <property type="project" value="UniProtKB-KW"/>
</dbReference>
<sequence>MIIKDEAAASSLGSDLAKALRAGDVITLSGPLGVGKTTLARGILSGLGHKGDMPSPTFALVQPYDDLKPPVWHVDLYRLEDPSELEELGLDVRDTALIVEWPERAGAASWPQALRLSLEFAEAGARRLTAKVPPSWQGRWPPQ</sequence>